<gene>
    <name evidence="3" type="primary">LOC111114338</name>
</gene>
<dbReference type="Proteomes" id="UP000694844">
    <property type="component" value="Chromosome 9"/>
</dbReference>
<dbReference type="GeneID" id="111114338"/>
<dbReference type="PROSITE" id="PS00028">
    <property type="entry name" value="ZINC_FINGER_C2H2_1"/>
    <property type="match status" value="1"/>
</dbReference>
<accession>A0A8B8BZR9</accession>
<protein>
    <submittedName>
        <fullName evidence="3">Uncharacterized protein LOC111114338</fullName>
    </submittedName>
</protein>
<organism evidence="2 3">
    <name type="scientific">Crassostrea virginica</name>
    <name type="common">Eastern oyster</name>
    <dbReference type="NCBI Taxonomy" id="6565"/>
    <lineage>
        <taxon>Eukaryota</taxon>
        <taxon>Metazoa</taxon>
        <taxon>Spiralia</taxon>
        <taxon>Lophotrochozoa</taxon>
        <taxon>Mollusca</taxon>
        <taxon>Bivalvia</taxon>
        <taxon>Autobranchia</taxon>
        <taxon>Pteriomorphia</taxon>
        <taxon>Ostreida</taxon>
        <taxon>Ostreoidea</taxon>
        <taxon>Ostreidae</taxon>
        <taxon>Crassostrea</taxon>
    </lineage>
</organism>
<evidence type="ECO:0000259" key="1">
    <source>
        <dbReference type="PROSITE" id="PS00028"/>
    </source>
</evidence>
<evidence type="ECO:0000313" key="2">
    <source>
        <dbReference type="Proteomes" id="UP000694844"/>
    </source>
</evidence>
<proteinExistence type="predicted"/>
<dbReference type="AlphaFoldDB" id="A0A8B8BZR9"/>
<dbReference type="InterPro" id="IPR013087">
    <property type="entry name" value="Znf_C2H2_type"/>
</dbReference>
<name>A0A8B8BZR9_CRAVI</name>
<feature type="domain" description="C2H2-type" evidence="1">
    <location>
        <begin position="4"/>
        <end position="24"/>
    </location>
</feature>
<dbReference type="KEGG" id="cvn:111114338"/>
<evidence type="ECO:0000313" key="3">
    <source>
        <dbReference type="RefSeq" id="XP_022308336.1"/>
    </source>
</evidence>
<reference evidence="3" key="1">
    <citation type="submission" date="2025-08" db="UniProtKB">
        <authorList>
            <consortium name="RefSeq"/>
        </authorList>
    </citation>
    <scope>IDENTIFICATION</scope>
    <source>
        <tissue evidence="3">Whole sample</tissue>
    </source>
</reference>
<dbReference type="RefSeq" id="XP_022308336.1">
    <property type="nucleotide sequence ID" value="XM_022452628.1"/>
</dbReference>
<sequence length="132" mass="15406">MFPCRFCGQSLRGWLECYHHEKEHVSPEERRSFQLCSHADTDQLWWEFEEMDWEETPTSNDKTDKDFKDVADSTFHEFDSQLENIPEDQLLRGDGLENGNCPFMDVADCTFHGSDSLLENIPEDQLIQLGEG</sequence>
<keyword evidence="2" id="KW-1185">Reference proteome</keyword>